<dbReference type="Proteomes" id="UP001165427">
    <property type="component" value="Unassembled WGS sequence"/>
</dbReference>
<proteinExistence type="predicted"/>
<protein>
    <submittedName>
        <fullName evidence="2">Uncharacterized protein</fullName>
    </submittedName>
</protein>
<keyword evidence="3" id="KW-1185">Reference proteome</keyword>
<dbReference type="AlphaFoldDB" id="A0AA41R1J3"/>
<accession>A0AA41R1J3</accession>
<evidence type="ECO:0000313" key="3">
    <source>
        <dbReference type="Proteomes" id="UP001165427"/>
    </source>
</evidence>
<name>A0AA41R1J3_9BACT</name>
<organism evidence="2 3">
    <name type="scientific">Desulfatitalea alkaliphila</name>
    <dbReference type="NCBI Taxonomy" id="2929485"/>
    <lineage>
        <taxon>Bacteria</taxon>
        <taxon>Pseudomonadati</taxon>
        <taxon>Thermodesulfobacteriota</taxon>
        <taxon>Desulfobacteria</taxon>
        <taxon>Desulfobacterales</taxon>
        <taxon>Desulfosarcinaceae</taxon>
        <taxon>Desulfatitalea</taxon>
    </lineage>
</organism>
<dbReference type="RefSeq" id="WP_246907842.1">
    <property type="nucleotide sequence ID" value="NZ_JALJRB010000011.1"/>
</dbReference>
<reference evidence="2" key="1">
    <citation type="submission" date="2022-04" db="EMBL/GenBank/DDBJ databases">
        <title>Desulfatitalea alkaliphila sp. nov., a novel anaerobic sulfate-reducing bacterium isolated from terrestrial mud volcano, Taman Peninsula, Russia.</title>
        <authorList>
            <person name="Khomyakova M.A."/>
            <person name="Merkel A.Y."/>
            <person name="Slobodkin A.I."/>
        </authorList>
    </citation>
    <scope>NUCLEOTIDE SEQUENCE</scope>
    <source>
        <strain evidence="2">M08but</strain>
    </source>
</reference>
<evidence type="ECO:0000313" key="2">
    <source>
        <dbReference type="EMBL" id="MCJ8501197.1"/>
    </source>
</evidence>
<sequence>MHALRMIKGPSLTHHHWSPADQKAGLPVDKDKNNGNYMHIPVNAFASPFDVGG</sequence>
<dbReference type="EMBL" id="JALJRB010000011">
    <property type="protein sequence ID" value="MCJ8501197.1"/>
    <property type="molecule type" value="Genomic_DNA"/>
</dbReference>
<comment type="caution">
    <text evidence="2">The sequence shown here is derived from an EMBL/GenBank/DDBJ whole genome shotgun (WGS) entry which is preliminary data.</text>
</comment>
<gene>
    <name evidence="2" type="ORF">MRX98_11490</name>
</gene>
<feature type="region of interest" description="Disordered" evidence="1">
    <location>
        <begin position="1"/>
        <end position="32"/>
    </location>
</feature>
<evidence type="ECO:0000256" key="1">
    <source>
        <dbReference type="SAM" id="MobiDB-lite"/>
    </source>
</evidence>